<dbReference type="EMBL" id="VIVQ01000001">
    <property type="protein sequence ID" value="TWE11923.1"/>
    <property type="molecule type" value="Genomic_DNA"/>
</dbReference>
<dbReference type="InterPro" id="IPR012338">
    <property type="entry name" value="Beta-lactam/transpept-like"/>
</dbReference>
<feature type="domain" description="DUF7586" evidence="3">
    <location>
        <begin position="362"/>
        <end position="442"/>
    </location>
</feature>
<dbReference type="RefSeq" id="WP_170226354.1">
    <property type="nucleotide sequence ID" value="NZ_VIVQ01000001.1"/>
</dbReference>
<dbReference type="PANTHER" id="PTHR46825">
    <property type="entry name" value="D-ALANYL-D-ALANINE-CARBOXYPEPTIDASE/ENDOPEPTIDASE AMPH"/>
    <property type="match status" value="1"/>
</dbReference>
<dbReference type="SUPFAM" id="SSF56601">
    <property type="entry name" value="beta-lactamase/transpeptidase-like"/>
    <property type="match status" value="1"/>
</dbReference>
<dbReference type="InterPro" id="IPR056008">
    <property type="entry name" value="DUF7586"/>
</dbReference>
<evidence type="ECO:0000256" key="1">
    <source>
        <dbReference type="SAM" id="MobiDB-lite"/>
    </source>
</evidence>
<comment type="caution">
    <text evidence="4">The sequence shown here is derived from an EMBL/GenBank/DDBJ whole genome shotgun (WGS) entry which is preliminary data.</text>
</comment>
<dbReference type="Pfam" id="PF24491">
    <property type="entry name" value="DUF7586"/>
    <property type="match status" value="1"/>
</dbReference>
<organism evidence="4 5">
    <name type="scientific">Rudaeicoccus suwonensis</name>
    <dbReference type="NCBI Taxonomy" id="657409"/>
    <lineage>
        <taxon>Bacteria</taxon>
        <taxon>Bacillati</taxon>
        <taxon>Actinomycetota</taxon>
        <taxon>Actinomycetes</taxon>
        <taxon>Micrococcales</taxon>
        <taxon>Dermacoccaceae</taxon>
        <taxon>Rudaeicoccus</taxon>
    </lineage>
</organism>
<sequence>MKLTETTAAHLTAHLTEAQRTSRVASTTAGVLRGGELVWSAAAGHIDGHPDGEKATTATQYRIGSISKSFTAVLVMQLVADGLVDLDDPVDRHLPELGPALAPARVGELLNHGSGLYAETLGDWWERSAGRSWEELLPSIRRAHRPGARFHYSNVGFAVAGRLVTEVLGTGRSRGWWGVIQDRILTPLGMRATTYSPTANAAPGLAIHPHADLLHDEPATDTGAMAPAGQLWSTIGDLSVFARFLTYGDPAVLPDDLRTAMHIPSLICDVPGESWSRAYGLGLDVVNRGGTRYVGHGGSMPGFQSVLRIDPSTGDGVILLVNDTAGIDLDAIGLLEASLALEPKVAQPWQVSSELDSGSHAHDLLPLTGTWYWGTRAHLLTVGPGDTLRLEPVHDGRGSRFEPTGPEEWRGLDDYFAGEILAVRRAADGAPYLDLASFRLTRTPYDPEADIPGGVGRGWTPSADARTRG</sequence>
<dbReference type="InterPro" id="IPR001466">
    <property type="entry name" value="Beta-lactam-related"/>
</dbReference>
<protein>
    <submittedName>
        <fullName evidence="4">CubicO group peptidase (Beta-lactamase class C family)</fullName>
    </submittedName>
</protein>
<name>A0A561E8I8_9MICO</name>
<gene>
    <name evidence="4" type="ORF">BKA23_0716</name>
</gene>
<evidence type="ECO:0000313" key="5">
    <source>
        <dbReference type="Proteomes" id="UP000318297"/>
    </source>
</evidence>
<dbReference type="InterPro" id="IPR050491">
    <property type="entry name" value="AmpC-like"/>
</dbReference>
<reference evidence="4 5" key="1">
    <citation type="submission" date="2019-06" db="EMBL/GenBank/DDBJ databases">
        <title>Sequencing the genomes of 1000 actinobacteria strains.</title>
        <authorList>
            <person name="Klenk H.-P."/>
        </authorList>
    </citation>
    <scope>NUCLEOTIDE SEQUENCE [LARGE SCALE GENOMIC DNA]</scope>
    <source>
        <strain evidence="4 5">DSM 19560</strain>
    </source>
</reference>
<feature type="domain" description="Beta-lactamase-related" evidence="2">
    <location>
        <begin position="15"/>
        <end position="328"/>
    </location>
</feature>
<evidence type="ECO:0000259" key="3">
    <source>
        <dbReference type="Pfam" id="PF24491"/>
    </source>
</evidence>
<dbReference type="Gene3D" id="3.40.710.10">
    <property type="entry name" value="DD-peptidase/beta-lactamase superfamily"/>
    <property type="match status" value="1"/>
</dbReference>
<proteinExistence type="predicted"/>
<dbReference type="PANTHER" id="PTHR46825:SF7">
    <property type="entry name" value="D-ALANYL-D-ALANINE CARBOXYPEPTIDASE"/>
    <property type="match status" value="1"/>
</dbReference>
<dbReference type="Proteomes" id="UP000318297">
    <property type="component" value="Unassembled WGS sequence"/>
</dbReference>
<keyword evidence="5" id="KW-1185">Reference proteome</keyword>
<evidence type="ECO:0000259" key="2">
    <source>
        <dbReference type="Pfam" id="PF00144"/>
    </source>
</evidence>
<dbReference type="Pfam" id="PF00144">
    <property type="entry name" value="Beta-lactamase"/>
    <property type="match status" value="1"/>
</dbReference>
<evidence type="ECO:0000313" key="4">
    <source>
        <dbReference type="EMBL" id="TWE11923.1"/>
    </source>
</evidence>
<accession>A0A561E8I8</accession>
<feature type="region of interest" description="Disordered" evidence="1">
    <location>
        <begin position="449"/>
        <end position="469"/>
    </location>
</feature>
<dbReference type="AlphaFoldDB" id="A0A561E8I8"/>